<dbReference type="AlphaFoldDB" id="A0AB39WUI2"/>
<evidence type="ECO:0000313" key="1">
    <source>
        <dbReference type="EMBL" id="XDV05566.1"/>
    </source>
</evidence>
<dbReference type="EMBL" id="CP165623">
    <property type="protein sequence ID" value="XDV05566.1"/>
    <property type="molecule type" value="Genomic_DNA"/>
</dbReference>
<name>A0AB39WUI2_9PSED</name>
<reference evidence="1" key="1">
    <citation type="submission" date="2024-07" db="EMBL/GenBank/DDBJ databases">
        <authorList>
            <person name="Biller S.J."/>
        </authorList>
    </citation>
    <scope>NUCLEOTIDE SEQUENCE</scope>
    <source>
        <strain evidence="1">WC2401</strain>
    </source>
</reference>
<evidence type="ECO:0008006" key="2">
    <source>
        <dbReference type="Google" id="ProtNLM"/>
    </source>
</evidence>
<accession>A0AB39WUI2</accession>
<gene>
    <name evidence="1" type="ORF">AB3G35_21295</name>
</gene>
<sequence>MLDHVKNHSGLAQALELESQELTWMELNLIRLYRQLSDQDQLQMKRVIEALTTNPEAPAEG</sequence>
<dbReference type="RefSeq" id="WP_369782095.1">
    <property type="nucleotide sequence ID" value="NZ_CP165623.1"/>
</dbReference>
<organism evidence="1">
    <name type="scientific">Pseudomonas sp. WC2401</name>
    <dbReference type="NCBI Taxonomy" id="3234143"/>
    <lineage>
        <taxon>Bacteria</taxon>
        <taxon>Pseudomonadati</taxon>
        <taxon>Pseudomonadota</taxon>
        <taxon>Gammaproteobacteria</taxon>
        <taxon>Pseudomonadales</taxon>
        <taxon>Pseudomonadaceae</taxon>
        <taxon>Pseudomonas</taxon>
    </lineage>
</organism>
<protein>
    <recommendedName>
        <fullName evidence="2">Transcriptional regulator</fullName>
    </recommendedName>
</protein>
<proteinExistence type="predicted"/>